<dbReference type="STRING" id="1601833.SAMN05518684_10967"/>
<keyword evidence="3" id="KW-1185">Reference proteome</keyword>
<dbReference type="Proteomes" id="UP000198571">
    <property type="component" value="Unassembled WGS sequence"/>
</dbReference>
<gene>
    <name evidence="2" type="ORF">SAMN05518684_10967</name>
</gene>
<dbReference type="OrthoDB" id="9800872at2"/>
<dbReference type="EMBL" id="FOGT01000009">
    <property type="protein sequence ID" value="SES15392.1"/>
    <property type="molecule type" value="Genomic_DNA"/>
</dbReference>
<dbReference type="PROSITE" id="PS50206">
    <property type="entry name" value="RHODANESE_3"/>
    <property type="match status" value="1"/>
</dbReference>
<dbReference type="InterPro" id="IPR001763">
    <property type="entry name" value="Rhodanese-like_dom"/>
</dbReference>
<keyword evidence="2" id="KW-0808">Transferase</keyword>
<dbReference type="PANTHER" id="PTHR43031:SF17">
    <property type="entry name" value="SULFURTRANSFERASE YTWF-RELATED"/>
    <property type="match status" value="1"/>
</dbReference>
<dbReference type="Gene3D" id="3.40.250.10">
    <property type="entry name" value="Rhodanese-like domain"/>
    <property type="match status" value="1"/>
</dbReference>
<proteinExistence type="predicted"/>
<accession>A0A1H9V149</accession>
<dbReference type="CDD" id="cd00158">
    <property type="entry name" value="RHOD"/>
    <property type="match status" value="1"/>
</dbReference>
<sequence length="127" mass="13897">MNWIIFAVIVLIILTMVKRMMPMKGVGHITADELQGKMKKDKRAHFIDVREPNEFSAGHIKGMDNVPLSRFKSAASGLPKDKEIVVICQSGNRSVAASNKLKKAGFGEVTNVRGGMSAWSGQVKRGT</sequence>
<dbReference type="InterPro" id="IPR036873">
    <property type="entry name" value="Rhodanese-like_dom_sf"/>
</dbReference>
<feature type="domain" description="Rhodanese" evidence="1">
    <location>
        <begin position="40"/>
        <end position="124"/>
    </location>
</feature>
<dbReference type="SUPFAM" id="SSF52821">
    <property type="entry name" value="Rhodanese/Cell cycle control phosphatase"/>
    <property type="match status" value="1"/>
</dbReference>
<dbReference type="RefSeq" id="WP_093052396.1">
    <property type="nucleotide sequence ID" value="NZ_FOGT01000009.1"/>
</dbReference>
<organism evidence="2 3">
    <name type="scientific">Salipaludibacillus aurantiacus</name>
    <dbReference type="NCBI Taxonomy" id="1601833"/>
    <lineage>
        <taxon>Bacteria</taxon>
        <taxon>Bacillati</taxon>
        <taxon>Bacillota</taxon>
        <taxon>Bacilli</taxon>
        <taxon>Bacillales</taxon>
        <taxon>Bacillaceae</taxon>
    </lineage>
</organism>
<evidence type="ECO:0000313" key="3">
    <source>
        <dbReference type="Proteomes" id="UP000198571"/>
    </source>
</evidence>
<dbReference type="InterPro" id="IPR050229">
    <property type="entry name" value="GlpE_sulfurtransferase"/>
</dbReference>
<reference evidence="3" key="1">
    <citation type="submission" date="2016-10" db="EMBL/GenBank/DDBJ databases">
        <authorList>
            <person name="Varghese N."/>
            <person name="Submissions S."/>
        </authorList>
    </citation>
    <scope>NUCLEOTIDE SEQUENCE [LARGE SCALE GENOMIC DNA]</scope>
    <source>
        <strain evidence="3">S9</strain>
    </source>
</reference>
<evidence type="ECO:0000259" key="1">
    <source>
        <dbReference type="PROSITE" id="PS50206"/>
    </source>
</evidence>
<dbReference type="Pfam" id="PF00581">
    <property type="entry name" value="Rhodanese"/>
    <property type="match status" value="1"/>
</dbReference>
<dbReference type="GO" id="GO:0016740">
    <property type="term" value="F:transferase activity"/>
    <property type="evidence" value="ECO:0007669"/>
    <property type="project" value="UniProtKB-KW"/>
</dbReference>
<name>A0A1H9V149_9BACI</name>
<evidence type="ECO:0000313" key="2">
    <source>
        <dbReference type="EMBL" id="SES15392.1"/>
    </source>
</evidence>
<dbReference type="SMART" id="SM00450">
    <property type="entry name" value="RHOD"/>
    <property type="match status" value="1"/>
</dbReference>
<dbReference type="PANTHER" id="PTHR43031">
    <property type="entry name" value="FAD-DEPENDENT OXIDOREDUCTASE"/>
    <property type="match status" value="1"/>
</dbReference>
<protein>
    <submittedName>
        <fullName evidence="2">Rhodanese-related sulfurtransferase</fullName>
    </submittedName>
</protein>
<dbReference type="AlphaFoldDB" id="A0A1H9V149"/>